<proteinExistence type="predicted"/>
<evidence type="ECO:0000313" key="1">
    <source>
        <dbReference type="EMBL" id="CAE0613794.1"/>
    </source>
</evidence>
<name>A0A7S3XFY6_9CHLO</name>
<gene>
    <name evidence="1" type="ORF">PSAL00342_LOCUS7695</name>
</gene>
<protein>
    <submittedName>
        <fullName evidence="1">Uncharacterized protein</fullName>
    </submittedName>
</protein>
<sequence>MVSHLVWEDARVRYVHVHGRKHESRAAISRRRMCSFHLLQSIGSVEQDVPSVLSPSTSTSSHASSFVPPPLFCLASASLLRRGMVHHLASLSRSMSVRLFGPGWGKATSPHADPPLFLVR</sequence>
<reference evidence="1" key="1">
    <citation type="submission" date="2021-01" db="EMBL/GenBank/DDBJ databases">
        <authorList>
            <person name="Corre E."/>
            <person name="Pelletier E."/>
            <person name="Niang G."/>
            <person name="Scheremetjew M."/>
            <person name="Finn R."/>
            <person name="Kale V."/>
            <person name="Holt S."/>
            <person name="Cochrane G."/>
            <person name="Meng A."/>
            <person name="Brown T."/>
            <person name="Cohen L."/>
        </authorList>
    </citation>
    <scope>NUCLEOTIDE SEQUENCE</scope>
    <source>
        <strain evidence="1">CCMP1897</strain>
    </source>
</reference>
<accession>A0A7S3XFY6</accession>
<organism evidence="1">
    <name type="scientific">Picocystis salinarum</name>
    <dbReference type="NCBI Taxonomy" id="88271"/>
    <lineage>
        <taxon>Eukaryota</taxon>
        <taxon>Viridiplantae</taxon>
        <taxon>Chlorophyta</taxon>
        <taxon>Picocystophyceae</taxon>
        <taxon>Picocystales</taxon>
        <taxon>Picocystaceae</taxon>
        <taxon>Picocystis</taxon>
    </lineage>
</organism>
<dbReference type="EMBL" id="HBIS01009485">
    <property type="protein sequence ID" value="CAE0613794.1"/>
    <property type="molecule type" value="Transcribed_RNA"/>
</dbReference>
<dbReference type="AlphaFoldDB" id="A0A7S3XFY6"/>